<dbReference type="AlphaFoldDB" id="A0A1I6TAW0"/>
<dbReference type="Gene3D" id="1.50.10.10">
    <property type="match status" value="1"/>
</dbReference>
<reference evidence="3 4" key="1">
    <citation type="submission" date="2016-10" db="EMBL/GenBank/DDBJ databases">
        <authorList>
            <person name="de Groot N.N."/>
        </authorList>
    </citation>
    <scope>NUCLEOTIDE SEQUENCE [LARGE SCALE GENOMIC DNA]</scope>
    <source>
        <strain evidence="3 4">CGMCC 1.6114</strain>
    </source>
</reference>
<evidence type="ECO:0000313" key="3">
    <source>
        <dbReference type="EMBL" id="SFS86263.1"/>
    </source>
</evidence>
<dbReference type="InterPro" id="IPR008928">
    <property type="entry name" value="6-hairpin_glycosidase_sf"/>
</dbReference>
<dbReference type="EMBL" id="FPAG01000005">
    <property type="protein sequence ID" value="SFS86263.1"/>
    <property type="molecule type" value="Genomic_DNA"/>
</dbReference>
<dbReference type="PANTHER" id="PTHR15108">
    <property type="entry name" value="N-ACYLGLUCOSAMINE-2-EPIMERASE"/>
    <property type="match status" value="1"/>
</dbReference>
<sequence length="399" mass="46540">MFYVIHNKDMKYSEHYKNTLLNDVIPFWERHSVDHKFGGYFTCLDQNGKVYDTDKFIWLQGRQAWMFSMLFNNVEAKEDWLKVAESGVSFLKEKAMDTDGNFYFATTQDGRPLVQPYNIFSDCFAAMAFAQYAKASKDEGYKELARNTYLNILKKKDDPKGKYEKRTGVRPLKGFSLPMILSNLVLELEDVLSQKEVEETIDFSVNEVMNVFLQKDSGLIHENVNPDGSFSDNFEGRLLNPGHGIEAMWFMIDIGSRNGDTQLINKAVQTIITILEYSWDKVFGGIYYFMDVKGNPPQQLEWDQKLWWVHLETLVALAKAYEHTGDQRVLDWYEKVHNYAWSHFADPDNGEWFGYLNRAGKPLLTLKGGKWKGCFHVPRAMFQCWKTFEKIEQSTNFKF</sequence>
<gene>
    <name evidence="3" type="ORF">SAMN04487906_1945</name>
</gene>
<dbReference type="SUPFAM" id="SSF48208">
    <property type="entry name" value="Six-hairpin glycosidases"/>
    <property type="match status" value="1"/>
</dbReference>
<evidence type="ECO:0000256" key="2">
    <source>
        <dbReference type="ARBA" id="ARBA00023235"/>
    </source>
</evidence>
<name>A0A1I6TAW0_9FLAO</name>
<dbReference type="Proteomes" id="UP000183209">
    <property type="component" value="Unassembled WGS sequence"/>
</dbReference>
<comment type="similarity">
    <text evidence="1">Belongs to the N-acylglucosamine 2-epimerase family.</text>
</comment>
<organism evidence="3 4">
    <name type="scientific">Zhouia amylolytica</name>
    <dbReference type="NCBI Taxonomy" id="376730"/>
    <lineage>
        <taxon>Bacteria</taxon>
        <taxon>Pseudomonadati</taxon>
        <taxon>Bacteroidota</taxon>
        <taxon>Flavobacteriia</taxon>
        <taxon>Flavobacteriales</taxon>
        <taxon>Flavobacteriaceae</taxon>
        <taxon>Zhouia</taxon>
    </lineage>
</organism>
<protein>
    <submittedName>
        <fullName evidence="3">N-acylglucosamine 2-epimerase</fullName>
    </submittedName>
</protein>
<dbReference type="InterPro" id="IPR034116">
    <property type="entry name" value="AGE_dom"/>
</dbReference>
<dbReference type="InterPro" id="IPR010819">
    <property type="entry name" value="AGE/CE"/>
</dbReference>
<proteinExistence type="inferred from homology"/>
<dbReference type="FunFam" id="1.50.10.10:FF:000021">
    <property type="entry name" value="N-acylglucosamine 2-epimerase"/>
    <property type="match status" value="1"/>
</dbReference>
<keyword evidence="2" id="KW-0413">Isomerase</keyword>
<dbReference type="GO" id="GO:0016853">
    <property type="term" value="F:isomerase activity"/>
    <property type="evidence" value="ECO:0007669"/>
    <property type="project" value="UniProtKB-KW"/>
</dbReference>
<evidence type="ECO:0000313" key="4">
    <source>
        <dbReference type="Proteomes" id="UP000183209"/>
    </source>
</evidence>
<dbReference type="GO" id="GO:0005975">
    <property type="term" value="P:carbohydrate metabolic process"/>
    <property type="evidence" value="ECO:0007669"/>
    <property type="project" value="InterPro"/>
</dbReference>
<accession>A0A1I6TAW0</accession>
<dbReference type="CDD" id="cd00249">
    <property type="entry name" value="AGE"/>
    <property type="match status" value="1"/>
</dbReference>
<dbReference type="Pfam" id="PF07221">
    <property type="entry name" value="GlcNAc_2-epim"/>
    <property type="match status" value="1"/>
</dbReference>
<dbReference type="InterPro" id="IPR012341">
    <property type="entry name" value="6hp_glycosidase-like_sf"/>
</dbReference>
<evidence type="ECO:0000256" key="1">
    <source>
        <dbReference type="ARBA" id="ARBA00008558"/>
    </source>
</evidence>